<dbReference type="OrthoDB" id="3063549at2759"/>
<dbReference type="Proteomes" id="UP000623467">
    <property type="component" value="Unassembled WGS sequence"/>
</dbReference>
<evidence type="ECO:0000313" key="2">
    <source>
        <dbReference type="Proteomes" id="UP000623467"/>
    </source>
</evidence>
<name>A0A8H6YSQ1_9AGAR</name>
<gene>
    <name evidence="1" type="ORF">MSAN_01046900</name>
</gene>
<protein>
    <submittedName>
        <fullName evidence="1">Uncharacterized protein</fullName>
    </submittedName>
</protein>
<evidence type="ECO:0000313" key="1">
    <source>
        <dbReference type="EMBL" id="KAF7363889.1"/>
    </source>
</evidence>
<dbReference type="InterPro" id="IPR032675">
    <property type="entry name" value="LRR_dom_sf"/>
</dbReference>
<sequence length="223" mass="25043">MLDLVNSRSHQWREIVLGRDVPLSLLPVDGKYPFLESITMHYTSPPSPDSPIPSFRDAPRLHDVHMMIYTTRMELPMFGSSALPTDTIILPQLQSLCLSGPWNDEGDQDQAAQTIPTTLLKCSKTPVLKTLNLGFMDCHSSVCDILPFLSFVSQSPLQLHTLKLSLVPATEDALIDCLKATPTLVYLQLQIFHHIFDLNPLFAKFTGPSNFLPKRQWNPCMSL</sequence>
<reference evidence="1" key="1">
    <citation type="submission" date="2020-05" db="EMBL/GenBank/DDBJ databases">
        <title>Mycena genomes resolve the evolution of fungal bioluminescence.</title>
        <authorList>
            <person name="Tsai I.J."/>
        </authorList>
    </citation>
    <scope>NUCLEOTIDE SEQUENCE</scope>
    <source>
        <strain evidence="1">160909Yilan</strain>
    </source>
</reference>
<accession>A0A8H6YSQ1</accession>
<dbReference type="SUPFAM" id="SSF52047">
    <property type="entry name" value="RNI-like"/>
    <property type="match status" value="1"/>
</dbReference>
<proteinExistence type="predicted"/>
<dbReference type="EMBL" id="JACAZH010000007">
    <property type="protein sequence ID" value="KAF7363889.1"/>
    <property type="molecule type" value="Genomic_DNA"/>
</dbReference>
<comment type="caution">
    <text evidence="1">The sequence shown here is derived from an EMBL/GenBank/DDBJ whole genome shotgun (WGS) entry which is preliminary data.</text>
</comment>
<keyword evidence="2" id="KW-1185">Reference proteome</keyword>
<organism evidence="1 2">
    <name type="scientific">Mycena sanguinolenta</name>
    <dbReference type="NCBI Taxonomy" id="230812"/>
    <lineage>
        <taxon>Eukaryota</taxon>
        <taxon>Fungi</taxon>
        <taxon>Dikarya</taxon>
        <taxon>Basidiomycota</taxon>
        <taxon>Agaricomycotina</taxon>
        <taxon>Agaricomycetes</taxon>
        <taxon>Agaricomycetidae</taxon>
        <taxon>Agaricales</taxon>
        <taxon>Marasmiineae</taxon>
        <taxon>Mycenaceae</taxon>
        <taxon>Mycena</taxon>
    </lineage>
</organism>
<dbReference type="AlphaFoldDB" id="A0A8H6YSQ1"/>
<dbReference type="Gene3D" id="3.80.10.10">
    <property type="entry name" value="Ribonuclease Inhibitor"/>
    <property type="match status" value="1"/>
</dbReference>